<dbReference type="KEGG" id="ppoo:LW347_00270"/>
<proteinExistence type="predicted"/>
<name>A0AAE9NT56_9GAMM</name>
<dbReference type="Proteomes" id="UP001059272">
    <property type="component" value="Chromosome"/>
</dbReference>
<evidence type="ECO:0000313" key="2">
    <source>
        <dbReference type="Proteomes" id="UP001059272"/>
    </source>
</evidence>
<organism evidence="1 2">
    <name type="scientific">Pectobacterium polonicum</name>
    <dbReference type="NCBI Taxonomy" id="2485124"/>
    <lineage>
        <taxon>Bacteria</taxon>
        <taxon>Pseudomonadati</taxon>
        <taxon>Pseudomonadota</taxon>
        <taxon>Gammaproteobacteria</taxon>
        <taxon>Enterobacterales</taxon>
        <taxon>Pectobacteriaceae</taxon>
        <taxon>Pectobacterium</taxon>
    </lineage>
</organism>
<protein>
    <submittedName>
        <fullName evidence="1">Uncharacterized protein</fullName>
    </submittedName>
</protein>
<gene>
    <name evidence="1" type="ORF">LW347_00270</name>
</gene>
<accession>A0AAE9NT56</accession>
<evidence type="ECO:0000313" key="1">
    <source>
        <dbReference type="EMBL" id="UVO08488.1"/>
    </source>
</evidence>
<sequence length="161" mass="19043">MDIKLKINEKPIELDEFLDEEEMDLSPFGFCLVELSQYINGSIYIFVDEELNVELDLFSDFMVCFEEILDSITSAKLSIYKKGDMWFCEQGSDFHIYYEVSRNAITLSYVKGREIGIINRSIPDFSIQIDALEYVRIWENIFKKLIFIFEKKLNKKINLPF</sequence>
<dbReference type="EMBL" id="CP090065">
    <property type="protein sequence ID" value="UVO08488.1"/>
    <property type="molecule type" value="Genomic_DNA"/>
</dbReference>
<reference evidence="1" key="1">
    <citation type="submission" date="2021-12" db="EMBL/GenBank/DDBJ databases">
        <title>Genome sequence of novel Pectobacterium sp. causing blackleg.</title>
        <authorList>
            <person name="Wang J."/>
        </authorList>
    </citation>
    <scope>NUCLEOTIDE SEQUENCE</scope>
    <source>
        <strain evidence="1">BY21311</strain>
    </source>
</reference>
<dbReference type="RefSeq" id="WP_258883666.1">
    <property type="nucleotide sequence ID" value="NZ_CP090065.1"/>
</dbReference>
<dbReference type="AlphaFoldDB" id="A0AAE9NT56"/>